<dbReference type="EMBL" id="UGHR01000001">
    <property type="protein sequence ID" value="STQ91479.1"/>
    <property type="molecule type" value="Genomic_DNA"/>
</dbReference>
<dbReference type="OrthoDB" id="5324142at2"/>
<evidence type="ECO:0000256" key="1">
    <source>
        <dbReference type="ARBA" id="ARBA00007189"/>
    </source>
</evidence>
<evidence type="ECO:0000313" key="2">
    <source>
        <dbReference type="EMBL" id="STQ91479.1"/>
    </source>
</evidence>
<evidence type="ECO:0000313" key="3">
    <source>
        <dbReference type="EMBL" id="TCU88450.1"/>
    </source>
</evidence>
<dbReference type="RefSeq" id="WP_115227680.1">
    <property type="nucleotide sequence ID" value="NZ_CAWOLO010000003.1"/>
</dbReference>
<dbReference type="InterPro" id="IPR016772">
    <property type="entry name" value="UCP020408"/>
</dbReference>
<reference evidence="3 5" key="2">
    <citation type="submission" date="2019-03" db="EMBL/GenBank/DDBJ databases">
        <title>Genomic Encyclopedia of Type Strains, Phase IV (KMG-IV): sequencing the most valuable type-strain genomes for metagenomic binning, comparative biology and taxonomic classification.</title>
        <authorList>
            <person name="Goeker M."/>
        </authorList>
    </citation>
    <scope>NUCLEOTIDE SEQUENCE [LARGE SCALE GENOMIC DNA]</scope>
    <source>
        <strain evidence="3 5">DSM 3764</strain>
    </source>
</reference>
<evidence type="ECO:0000313" key="5">
    <source>
        <dbReference type="Proteomes" id="UP000295794"/>
    </source>
</evidence>
<sequence>MQAYIVGADHLGHIPKLLALYGITIGEHITGRNPSHQRKPGCLKEMDIMILFTDFLGHNVMKNYRAAAVANRMHIVACRRSQTALQQSLQNCPAFSQMTLPAHA</sequence>
<reference evidence="2 4" key="1">
    <citation type="submission" date="2018-06" db="EMBL/GenBank/DDBJ databases">
        <authorList>
            <consortium name="Pathogen Informatics"/>
            <person name="Doyle S."/>
        </authorList>
    </citation>
    <scope>NUCLEOTIDE SEQUENCE [LARGE SCALE GENOMIC DNA]</scope>
    <source>
        <strain evidence="2 4">NCTC11159</strain>
    </source>
</reference>
<protein>
    <submittedName>
        <fullName evidence="2">Uncharacterized protein conserved in bacteria (DUF2325)</fullName>
    </submittedName>
</protein>
<proteinExistence type="inferred from homology"/>
<gene>
    <name evidence="3" type="ORF">EV682_10333</name>
    <name evidence="2" type="ORF">NCTC11159_02552</name>
</gene>
<dbReference type="Proteomes" id="UP000255108">
    <property type="component" value="Unassembled WGS sequence"/>
</dbReference>
<evidence type="ECO:0000313" key="4">
    <source>
        <dbReference type="Proteomes" id="UP000255108"/>
    </source>
</evidence>
<dbReference type="Pfam" id="PF10087">
    <property type="entry name" value="DUF2325"/>
    <property type="match status" value="1"/>
</dbReference>
<dbReference type="AlphaFoldDB" id="A0A377QA66"/>
<keyword evidence="5" id="KW-1185">Reference proteome</keyword>
<accession>A0A377QA66</accession>
<comment type="similarity">
    <text evidence="1">Belongs to the UPF0751 family.</text>
</comment>
<dbReference type="EMBL" id="SMBT01000003">
    <property type="protein sequence ID" value="TCU88450.1"/>
    <property type="molecule type" value="Genomic_DNA"/>
</dbReference>
<organism evidence="2 4">
    <name type="scientific">Iodobacter fluviatilis</name>
    <dbReference type="NCBI Taxonomy" id="537"/>
    <lineage>
        <taxon>Bacteria</taxon>
        <taxon>Pseudomonadati</taxon>
        <taxon>Pseudomonadota</taxon>
        <taxon>Betaproteobacteria</taxon>
        <taxon>Neisseriales</taxon>
        <taxon>Chitinibacteraceae</taxon>
        <taxon>Iodobacter</taxon>
    </lineage>
</organism>
<name>A0A377QA66_9NEIS</name>
<dbReference type="Proteomes" id="UP000295794">
    <property type="component" value="Unassembled WGS sequence"/>
</dbReference>